<protein>
    <submittedName>
        <fullName evidence="1">Uncharacterized protein</fullName>
    </submittedName>
</protein>
<evidence type="ECO:0000313" key="2">
    <source>
        <dbReference type="Proteomes" id="UP001064048"/>
    </source>
</evidence>
<sequence length="176" mass="20279">MYEYFNRVYFLILFLLFFVSDTAAMNRQQLKNSGKLLKKTCMPKHDVTEEQVGKIDQGNFLEEKNVMCYVACIYSVGGAVKNNKIVHEAMIKQVDMMFPAEMKDPVKAAMEKCKGVVHGIHALTRQQLKKSSQVFKKKCMAKIDVTEAKKYKDLCEASYWTAKCIYEDDPKNFVFA</sequence>
<comment type="caution">
    <text evidence="1">The sequence shown here is derived from an EMBL/GenBank/DDBJ whole genome shotgun (WGS) entry which is preliminary data.</text>
</comment>
<evidence type="ECO:0000313" key="1">
    <source>
        <dbReference type="EMBL" id="KAI8432152.1"/>
    </source>
</evidence>
<dbReference type="Proteomes" id="UP001064048">
    <property type="component" value="Chromosome 7"/>
</dbReference>
<proteinExistence type="predicted"/>
<reference evidence="1 2" key="1">
    <citation type="journal article" date="2022" name="Genome Biol. Evol.">
        <title>The Spruce Budworm Genome: Reconstructing the Evolutionary History of Antifreeze Proteins.</title>
        <authorList>
            <person name="Beliveau C."/>
            <person name="Gagne P."/>
            <person name="Picq S."/>
            <person name="Vernygora O."/>
            <person name="Keeling C.I."/>
            <person name="Pinkney K."/>
            <person name="Doucet D."/>
            <person name="Wen F."/>
            <person name="Johnston J.S."/>
            <person name="Maaroufi H."/>
            <person name="Boyle B."/>
            <person name="Laroche J."/>
            <person name="Dewar K."/>
            <person name="Juretic N."/>
            <person name="Blackburn G."/>
            <person name="Nisole A."/>
            <person name="Brunet B."/>
            <person name="Brandao M."/>
            <person name="Lumley L."/>
            <person name="Duan J."/>
            <person name="Quan G."/>
            <person name="Lucarotti C.J."/>
            <person name="Roe A.D."/>
            <person name="Sperling F.A.H."/>
            <person name="Levesque R.C."/>
            <person name="Cusson M."/>
        </authorList>
    </citation>
    <scope>NUCLEOTIDE SEQUENCE [LARGE SCALE GENOMIC DNA]</scope>
    <source>
        <strain evidence="1">Glfc:IPQL:Cfum</strain>
    </source>
</reference>
<name>A0ACC0K7D1_CHOFU</name>
<accession>A0ACC0K7D1</accession>
<organism evidence="1 2">
    <name type="scientific">Choristoneura fumiferana</name>
    <name type="common">Spruce budworm moth</name>
    <name type="synonym">Archips fumiferana</name>
    <dbReference type="NCBI Taxonomy" id="7141"/>
    <lineage>
        <taxon>Eukaryota</taxon>
        <taxon>Metazoa</taxon>
        <taxon>Ecdysozoa</taxon>
        <taxon>Arthropoda</taxon>
        <taxon>Hexapoda</taxon>
        <taxon>Insecta</taxon>
        <taxon>Pterygota</taxon>
        <taxon>Neoptera</taxon>
        <taxon>Endopterygota</taxon>
        <taxon>Lepidoptera</taxon>
        <taxon>Glossata</taxon>
        <taxon>Ditrysia</taxon>
        <taxon>Tortricoidea</taxon>
        <taxon>Tortricidae</taxon>
        <taxon>Tortricinae</taxon>
        <taxon>Choristoneura</taxon>
    </lineage>
</organism>
<gene>
    <name evidence="1" type="ORF">MSG28_004624</name>
</gene>
<dbReference type="EMBL" id="CM046107">
    <property type="protein sequence ID" value="KAI8432152.1"/>
    <property type="molecule type" value="Genomic_DNA"/>
</dbReference>
<keyword evidence="2" id="KW-1185">Reference proteome</keyword>